<proteinExistence type="predicted"/>
<dbReference type="CDD" id="cd14014">
    <property type="entry name" value="STKc_PknB_like"/>
    <property type="match status" value="1"/>
</dbReference>
<reference evidence="6 7" key="1">
    <citation type="submission" date="2016-07" db="EMBL/GenBank/DDBJ databases">
        <title>Draft genome of the white-rot fungus Obba rivulosa 3A-2.</title>
        <authorList>
            <consortium name="DOE Joint Genome Institute"/>
            <person name="Miettinen O."/>
            <person name="Riley R."/>
            <person name="Acob R."/>
            <person name="Barry K."/>
            <person name="Cullen D."/>
            <person name="De Vries R."/>
            <person name="Hainaut M."/>
            <person name="Hatakka A."/>
            <person name="Henrissat B."/>
            <person name="Hilden K."/>
            <person name="Kuo R."/>
            <person name="Labutti K."/>
            <person name="Lipzen A."/>
            <person name="Makela M.R."/>
            <person name="Sandor L."/>
            <person name="Spatafora J.W."/>
            <person name="Grigoriev I.V."/>
            <person name="Hibbett D.S."/>
        </authorList>
    </citation>
    <scope>NUCLEOTIDE SEQUENCE [LARGE SCALE GENOMIC DNA]</scope>
    <source>
        <strain evidence="6 7">3A-2</strain>
    </source>
</reference>
<evidence type="ECO:0000259" key="5">
    <source>
        <dbReference type="PROSITE" id="PS50011"/>
    </source>
</evidence>
<sequence>MLPPPSPPREATDIFYITDQVLADRLQFIEEIGQGNWGSVWLCRPKPESSGVHNGPVPKIAVKLVHRRQASQVPEDEQSDGQTLPPLPDQPSDSFKKTTAARVKSLWNEMKIVRSLREEPHRSIIPFDSFIITPSYALITMPYHPHLVPVEVPEQYSREWFRSLLSGVEFLHKRGIVHNDIKPANILLSYENVPVLIDFGFAEQYNLNSSHAFHSNLSYGTPEYLSPERARGLPHDTRKSDVWSLGVTFFEILHGRTPFEACAGEEFCSHADLERYWNRTLKGKWLGSWKMSKGLERLLRRMIQPNADLRYTASHAMSDSYWSQKDVQSPVHAHKKSGSVSDKENSKLVTLTPPWARASEEKEKSKAKQLATKTAKGKENIATPPGLGPVKAGADKRSHVLQPRHNRENSQSRGPVLDIRNHNQPRKNIVLPSLLATLSPIKPTPSPPPPPAQISSSSKENAPQGPRPTRSRTLRKPLGPRDPTPPSSPANSSLNLSLRLHKEAAEEAYPPLTSHLFRDVTAAERSIDNVSSGWDSSVAKEQKSPDSSQNDSVRMRMREWERERARLRELVRDAEEGADERLEREGTRREASPEHERTFEKAEEAKQKPGSPERGERRPPRIVIGKMSILTPPDSVLATPLSPLMEDPSECSFLPNDILTRSGNESGIGFKQSLMMSFDKTMRLYKASTSAFGRSTPVLSLTGDSPEGRSRACVSEQPSWEDDKRMHEADSPSFAGSKARTDGPETDNGVDRMTVWLRNVEKLVEDTRQNFAATTSVPPAPLPISPVSRRPSITRSNRSTGRMPRKILAASEIFADVSQIVEGELSPRSDSVFPTSPMGWSREDKTNLDVLEHTLPTIPSEQPSTASPVQSPMPETPRRRRATVVTRSPEPAHERKASLDLQVDTTSPSPSKRREKSKSQNDLARPITPVTRLEFELEQLALPPPAKRLSELVDRNLFIAQPPRRQPSEASLQQAVVDRSPSIVHVEPYPPRPQTRPPVTMDTPARKHVEVVYDRFLMSTTGVKRVGKGYQSDNAGPVTNVPQQNRVPTNKYNQRLFNTTRRRMPPPVSSEDILRESSVDEFGVVVDSARPRPSEDQGKNTVAVVRRAFKAIVTAKPVSNRFSRAP</sequence>
<feature type="region of interest" description="Disordered" evidence="4">
    <location>
        <begin position="856"/>
        <end position="927"/>
    </location>
</feature>
<evidence type="ECO:0000256" key="3">
    <source>
        <dbReference type="PROSITE-ProRule" id="PRU10141"/>
    </source>
</evidence>
<feature type="region of interest" description="Disordered" evidence="4">
    <location>
        <begin position="576"/>
        <end position="620"/>
    </location>
</feature>
<feature type="region of interest" description="Disordered" evidence="4">
    <location>
        <begin position="698"/>
        <end position="750"/>
    </location>
</feature>
<dbReference type="GO" id="GO:0005524">
    <property type="term" value="F:ATP binding"/>
    <property type="evidence" value="ECO:0007669"/>
    <property type="project" value="UniProtKB-UniRule"/>
</dbReference>
<dbReference type="EMBL" id="KV722682">
    <property type="protein sequence ID" value="OCH84370.1"/>
    <property type="molecule type" value="Genomic_DNA"/>
</dbReference>
<dbReference type="AlphaFoldDB" id="A0A8E2DE25"/>
<keyword evidence="6" id="KW-0808">Transferase</keyword>
<dbReference type="PROSITE" id="PS00108">
    <property type="entry name" value="PROTEIN_KINASE_ST"/>
    <property type="match status" value="1"/>
</dbReference>
<dbReference type="Gene3D" id="1.10.510.10">
    <property type="entry name" value="Transferase(Phosphotransferase) domain 1"/>
    <property type="match status" value="1"/>
</dbReference>
<evidence type="ECO:0000313" key="6">
    <source>
        <dbReference type="EMBL" id="OCH84370.1"/>
    </source>
</evidence>
<dbReference type="InterPro" id="IPR011009">
    <property type="entry name" value="Kinase-like_dom_sf"/>
</dbReference>
<dbReference type="SUPFAM" id="SSF56112">
    <property type="entry name" value="Protein kinase-like (PK-like)"/>
    <property type="match status" value="1"/>
</dbReference>
<organism evidence="6 7">
    <name type="scientific">Obba rivulosa</name>
    <dbReference type="NCBI Taxonomy" id="1052685"/>
    <lineage>
        <taxon>Eukaryota</taxon>
        <taxon>Fungi</taxon>
        <taxon>Dikarya</taxon>
        <taxon>Basidiomycota</taxon>
        <taxon>Agaricomycotina</taxon>
        <taxon>Agaricomycetes</taxon>
        <taxon>Polyporales</taxon>
        <taxon>Gelatoporiaceae</taxon>
        <taxon>Obba</taxon>
    </lineage>
</organism>
<feature type="compositionally biased region" description="Polar residues" evidence="4">
    <location>
        <begin position="791"/>
        <end position="800"/>
    </location>
</feature>
<evidence type="ECO:0000256" key="1">
    <source>
        <dbReference type="ARBA" id="ARBA00022741"/>
    </source>
</evidence>
<dbReference type="Pfam" id="PF00069">
    <property type="entry name" value="Pkinase"/>
    <property type="match status" value="1"/>
</dbReference>
<dbReference type="InterPro" id="IPR045269">
    <property type="entry name" value="Atg1-like"/>
</dbReference>
<accession>A0A8E2DE25</accession>
<dbReference type="SMART" id="SM00220">
    <property type="entry name" value="S_TKc"/>
    <property type="match status" value="1"/>
</dbReference>
<dbReference type="PROSITE" id="PS50011">
    <property type="entry name" value="PROTEIN_KINASE_DOM"/>
    <property type="match status" value="1"/>
</dbReference>
<keyword evidence="6" id="KW-0418">Kinase</keyword>
<keyword evidence="7" id="KW-1185">Reference proteome</keyword>
<dbReference type="Proteomes" id="UP000250043">
    <property type="component" value="Unassembled WGS sequence"/>
</dbReference>
<evidence type="ECO:0000256" key="4">
    <source>
        <dbReference type="SAM" id="MobiDB-lite"/>
    </source>
</evidence>
<dbReference type="PANTHER" id="PTHR24348:SF68">
    <property type="entry name" value="SERINE_THREONINE-PROTEIN KINASE ATG1C"/>
    <property type="match status" value="1"/>
</dbReference>
<feature type="domain" description="Protein kinase" evidence="5">
    <location>
        <begin position="26"/>
        <end position="322"/>
    </location>
</feature>
<feature type="compositionally biased region" description="Polar residues" evidence="4">
    <location>
        <begin position="857"/>
        <end position="870"/>
    </location>
</feature>
<dbReference type="InterPro" id="IPR000719">
    <property type="entry name" value="Prot_kinase_dom"/>
</dbReference>
<feature type="region of interest" description="Disordered" evidence="4">
    <location>
        <begin position="438"/>
        <end position="493"/>
    </location>
</feature>
<dbReference type="OrthoDB" id="68483at2759"/>
<feature type="compositionally biased region" description="Pro residues" evidence="4">
    <location>
        <begin position="442"/>
        <end position="452"/>
    </location>
</feature>
<keyword evidence="2 3" id="KW-0067">ATP-binding</keyword>
<dbReference type="InterPro" id="IPR008271">
    <property type="entry name" value="Ser/Thr_kinase_AS"/>
</dbReference>
<dbReference type="GO" id="GO:0010506">
    <property type="term" value="P:regulation of autophagy"/>
    <property type="evidence" value="ECO:0007669"/>
    <property type="project" value="InterPro"/>
</dbReference>
<feature type="region of interest" description="Disordered" evidence="4">
    <location>
        <begin position="68"/>
        <end position="95"/>
    </location>
</feature>
<feature type="compositionally biased region" description="Basic and acidic residues" evidence="4">
    <location>
        <begin position="721"/>
        <end position="730"/>
    </location>
</feature>
<keyword evidence="1 3" id="KW-0547">Nucleotide-binding</keyword>
<name>A0A8E2DE25_9APHY</name>
<dbReference type="InterPro" id="IPR017441">
    <property type="entry name" value="Protein_kinase_ATP_BS"/>
</dbReference>
<feature type="region of interest" description="Disordered" evidence="4">
    <location>
        <begin position="774"/>
        <end position="801"/>
    </location>
</feature>
<dbReference type="GO" id="GO:0004674">
    <property type="term" value="F:protein serine/threonine kinase activity"/>
    <property type="evidence" value="ECO:0007669"/>
    <property type="project" value="InterPro"/>
</dbReference>
<feature type="binding site" evidence="3">
    <location>
        <position position="63"/>
    </location>
    <ligand>
        <name>ATP</name>
        <dbReference type="ChEBI" id="CHEBI:30616"/>
    </ligand>
</feature>
<protein>
    <submittedName>
        <fullName evidence="6">Kinase-like protein</fullName>
    </submittedName>
</protein>
<evidence type="ECO:0000256" key="2">
    <source>
        <dbReference type="ARBA" id="ARBA00022840"/>
    </source>
</evidence>
<dbReference type="GO" id="GO:0005737">
    <property type="term" value="C:cytoplasm"/>
    <property type="evidence" value="ECO:0007669"/>
    <property type="project" value="TreeGrafter"/>
</dbReference>
<gene>
    <name evidence="6" type="ORF">OBBRIDRAFT_891827</name>
</gene>
<feature type="region of interest" description="Disordered" evidence="4">
    <location>
        <begin position="323"/>
        <end position="425"/>
    </location>
</feature>
<evidence type="ECO:0000313" key="7">
    <source>
        <dbReference type="Proteomes" id="UP000250043"/>
    </source>
</evidence>
<feature type="compositionally biased region" description="Basic and acidic residues" evidence="4">
    <location>
        <begin position="576"/>
        <end position="619"/>
    </location>
</feature>
<dbReference type="PROSITE" id="PS00107">
    <property type="entry name" value="PROTEIN_KINASE_ATP"/>
    <property type="match status" value="1"/>
</dbReference>
<feature type="region of interest" description="Disordered" evidence="4">
    <location>
        <begin position="530"/>
        <end position="556"/>
    </location>
</feature>
<dbReference type="PANTHER" id="PTHR24348">
    <property type="entry name" value="SERINE/THREONINE-PROTEIN KINASE UNC-51-RELATED"/>
    <property type="match status" value="1"/>
</dbReference>